<evidence type="ECO:0000259" key="1">
    <source>
        <dbReference type="Pfam" id="PF18754"/>
    </source>
</evidence>
<feature type="domain" description="Nucleotide modification associated" evidence="1">
    <location>
        <begin position="5"/>
        <end position="239"/>
    </location>
</feature>
<dbReference type="EMBL" id="LHXV01000006">
    <property type="protein sequence ID" value="KXB01625.1"/>
    <property type="molecule type" value="Genomic_DNA"/>
</dbReference>
<protein>
    <recommendedName>
        <fullName evidence="1">Nucleotide modification associated domain-containing protein</fullName>
    </recommendedName>
</protein>
<dbReference type="AlphaFoldDB" id="A0A133V5A3"/>
<sequence>MESKTIVLSKKGFDSSTGGMYPPLISNSGEYAFLPIPEPAHMTGPDYEGVDYASLPTDFPDFDNLKDLLTSKNKLPEHGAHLDPDLTRVHSVENWKPAFGQRGAAQGYLRNHGVGTDSKRTLFLFFSRFKPWAKTDKGLTEGYYIYGWLEVGRTLNPSEEERELEYHPHFAAKYREATNNILYVAPEHITGTSLPGAGMFRRLSKNRKLSFSEEKDLLTWKLPSCCFESFSRLKNYKKLEDSSCLAVWPQSFGQAAVCSLETSDNQKAVEKVRQWAINKIKAGIENVGIKQGCL</sequence>
<accession>A0A133V5A3</accession>
<gene>
    <name evidence="2" type="ORF">AKJ41_00805</name>
</gene>
<organism evidence="2 3">
    <name type="scientific">candidate division MSBL1 archaeon SCGC-AAA259O05</name>
    <dbReference type="NCBI Taxonomy" id="1698271"/>
    <lineage>
        <taxon>Archaea</taxon>
        <taxon>Methanobacteriati</taxon>
        <taxon>Methanobacteriota</taxon>
        <taxon>candidate division MSBL1</taxon>
    </lineage>
</organism>
<proteinExistence type="predicted"/>
<reference evidence="2 3" key="1">
    <citation type="journal article" date="2016" name="Sci. Rep.">
        <title>Metabolic traits of an uncultured archaeal lineage -MSBL1- from brine pools of the Red Sea.</title>
        <authorList>
            <person name="Mwirichia R."/>
            <person name="Alam I."/>
            <person name="Rashid M."/>
            <person name="Vinu M."/>
            <person name="Ba-Alawi W."/>
            <person name="Anthony Kamau A."/>
            <person name="Kamanda Ngugi D."/>
            <person name="Goker M."/>
            <person name="Klenk H.P."/>
            <person name="Bajic V."/>
            <person name="Stingl U."/>
        </authorList>
    </citation>
    <scope>NUCLEOTIDE SEQUENCE [LARGE SCALE GENOMIC DNA]</scope>
    <source>
        <strain evidence="2">SCGC-AAA259O05</strain>
    </source>
</reference>
<name>A0A133V5A3_9EURY</name>
<keyword evidence="3" id="KW-1185">Reference proteome</keyword>
<dbReference type="Proteomes" id="UP000070344">
    <property type="component" value="Unassembled WGS sequence"/>
</dbReference>
<dbReference type="Pfam" id="PF18754">
    <property type="entry name" value="Nmad3"/>
    <property type="match status" value="1"/>
</dbReference>
<comment type="caution">
    <text evidence="2">The sequence shown here is derived from an EMBL/GenBank/DDBJ whole genome shotgun (WGS) entry which is preliminary data.</text>
</comment>
<evidence type="ECO:0000313" key="2">
    <source>
        <dbReference type="EMBL" id="KXB01625.1"/>
    </source>
</evidence>
<evidence type="ECO:0000313" key="3">
    <source>
        <dbReference type="Proteomes" id="UP000070344"/>
    </source>
</evidence>
<dbReference type="InterPro" id="IPR041135">
    <property type="entry name" value="Nmad3"/>
</dbReference>